<keyword evidence="1" id="KW-0472">Membrane</keyword>
<gene>
    <name evidence="2" type="ORF">DSCO28_12680</name>
</gene>
<protein>
    <submittedName>
        <fullName evidence="2">Uncharacterized protein</fullName>
    </submittedName>
</protein>
<keyword evidence="1" id="KW-1133">Transmembrane helix</keyword>
<evidence type="ECO:0000313" key="3">
    <source>
        <dbReference type="Proteomes" id="UP000425960"/>
    </source>
</evidence>
<accession>A0A5K7ZF59</accession>
<dbReference type="AlphaFoldDB" id="A0A5K7ZF59"/>
<reference evidence="2 3" key="1">
    <citation type="submission" date="2019-11" db="EMBL/GenBank/DDBJ databases">
        <title>Comparative genomics of hydrocarbon-degrading Desulfosarcina strains.</title>
        <authorList>
            <person name="Watanabe M."/>
            <person name="Kojima H."/>
            <person name="Fukui M."/>
        </authorList>
    </citation>
    <scope>NUCLEOTIDE SEQUENCE [LARGE SCALE GENOMIC DNA]</scope>
    <source>
        <strain evidence="2 3">28bB2T</strain>
    </source>
</reference>
<dbReference type="RefSeq" id="WP_155309314.1">
    <property type="nucleotide sequence ID" value="NZ_AP021876.1"/>
</dbReference>
<keyword evidence="1" id="KW-0812">Transmembrane</keyword>
<dbReference type="KEGG" id="dov:DSCO28_12680"/>
<proteinExistence type="predicted"/>
<sequence length="56" mass="6307">MNTKLLIIIAFVYFLAWKRGADSFLLFCGLFAAGLCICVFLYRAENVRAVNKKDTG</sequence>
<dbReference type="Proteomes" id="UP000425960">
    <property type="component" value="Chromosome"/>
</dbReference>
<evidence type="ECO:0000256" key="1">
    <source>
        <dbReference type="SAM" id="Phobius"/>
    </source>
</evidence>
<feature type="transmembrane region" description="Helical" evidence="1">
    <location>
        <begin position="24"/>
        <end position="42"/>
    </location>
</feature>
<dbReference type="EMBL" id="AP021876">
    <property type="protein sequence ID" value="BBO80702.1"/>
    <property type="molecule type" value="Genomic_DNA"/>
</dbReference>
<organism evidence="2 3">
    <name type="scientific">Desulfosarcina ovata subsp. sediminis</name>
    <dbReference type="NCBI Taxonomy" id="885957"/>
    <lineage>
        <taxon>Bacteria</taxon>
        <taxon>Pseudomonadati</taxon>
        <taxon>Thermodesulfobacteriota</taxon>
        <taxon>Desulfobacteria</taxon>
        <taxon>Desulfobacterales</taxon>
        <taxon>Desulfosarcinaceae</taxon>
        <taxon>Desulfosarcina</taxon>
    </lineage>
</organism>
<name>A0A5K7ZF59_9BACT</name>
<evidence type="ECO:0000313" key="2">
    <source>
        <dbReference type="EMBL" id="BBO80702.1"/>
    </source>
</evidence>